<dbReference type="Proteomes" id="UP001259803">
    <property type="component" value="Unassembled WGS sequence"/>
</dbReference>
<name>A0ABU2ZEW1_9SPHN</name>
<gene>
    <name evidence="1" type="ORF">RM533_02860</name>
</gene>
<sequence length="190" mass="20632">MNGQVDTSEQFDMNQQTGQSELSRMFNVRHANGSSVTIDANAQEQERLAVRFGIVAVERLSANVTIWRDGERDDNNVHAQGMLHASIVQACAVSDADLAVELAEPLNFLFVPARADLPEELELGAEDLDEIFYSGDSFDLGEAVAQSLALAIDPFLTGPEADVVRQQVGLDEPEKDSPFAVLKTLGSQGR</sequence>
<evidence type="ECO:0000313" key="1">
    <source>
        <dbReference type="EMBL" id="MDT0575124.1"/>
    </source>
</evidence>
<dbReference type="EMBL" id="JAVRHS010000001">
    <property type="protein sequence ID" value="MDT0575124.1"/>
    <property type="molecule type" value="Genomic_DNA"/>
</dbReference>
<reference evidence="1 2" key="1">
    <citation type="submission" date="2023-09" db="EMBL/GenBank/DDBJ databases">
        <authorList>
            <person name="Rey-Velasco X."/>
        </authorList>
    </citation>
    <scope>NUCLEOTIDE SEQUENCE [LARGE SCALE GENOMIC DNA]</scope>
    <source>
        <strain evidence="1 2">F390</strain>
    </source>
</reference>
<dbReference type="Pfam" id="PF02620">
    <property type="entry name" value="YceD"/>
    <property type="match status" value="1"/>
</dbReference>
<keyword evidence="2" id="KW-1185">Reference proteome</keyword>
<proteinExistence type="predicted"/>
<organism evidence="1 2">
    <name type="scientific">Croceicoccus esteveae</name>
    <dbReference type="NCBI Taxonomy" id="3075597"/>
    <lineage>
        <taxon>Bacteria</taxon>
        <taxon>Pseudomonadati</taxon>
        <taxon>Pseudomonadota</taxon>
        <taxon>Alphaproteobacteria</taxon>
        <taxon>Sphingomonadales</taxon>
        <taxon>Erythrobacteraceae</taxon>
        <taxon>Croceicoccus</taxon>
    </lineage>
</organism>
<accession>A0ABU2ZEW1</accession>
<dbReference type="RefSeq" id="WP_311339663.1">
    <property type="nucleotide sequence ID" value="NZ_JAVRHS010000001.1"/>
</dbReference>
<evidence type="ECO:0000313" key="2">
    <source>
        <dbReference type="Proteomes" id="UP001259803"/>
    </source>
</evidence>
<comment type="caution">
    <text evidence="1">The sequence shown here is derived from an EMBL/GenBank/DDBJ whole genome shotgun (WGS) entry which is preliminary data.</text>
</comment>
<protein>
    <submittedName>
        <fullName evidence="1">DUF177 domain-containing protein</fullName>
    </submittedName>
</protein>
<dbReference type="InterPro" id="IPR003772">
    <property type="entry name" value="YceD"/>
</dbReference>